<keyword evidence="2" id="KW-1185">Reference proteome</keyword>
<organism evidence="1 2">
    <name type="scientific">Lunatimonas lonarensis</name>
    <dbReference type="NCBI Taxonomy" id="1232681"/>
    <lineage>
        <taxon>Bacteria</taxon>
        <taxon>Pseudomonadati</taxon>
        <taxon>Bacteroidota</taxon>
        <taxon>Cytophagia</taxon>
        <taxon>Cytophagales</taxon>
        <taxon>Cyclobacteriaceae</taxon>
    </lineage>
</organism>
<reference evidence="1 2" key="1">
    <citation type="submission" date="2013-02" db="EMBL/GenBank/DDBJ databases">
        <title>A novel strain isolated from Lonar lake, Maharashtra, India.</title>
        <authorList>
            <person name="Singh A."/>
        </authorList>
    </citation>
    <scope>NUCLEOTIDE SEQUENCE [LARGE SCALE GENOMIC DNA]</scope>
    <source>
        <strain evidence="1 2">AK24</strain>
    </source>
</reference>
<dbReference type="STRING" id="1232681.ADIS_2047"/>
<dbReference type="AlphaFoldDB" id="R7ZTW1"/>
<gene>
    <name evidence="1" type="ORF">ADIS_2047</name>
</gene>
<name>R7ZTW1_9BACT</name>
<evidence type="ECO:0000313" key="2">
    <source>
        <dbReference type="Proteomes" id="UP000013909"/>
    </source>
</evidence>
<accession>R7ZTW1</accession>
<dbReference type="Proteomes" id="UP000013909">
    <property type="component" value="Unassembled WGS sequence"/>
</dbReference>
<proteinExistence type="predicted"/>
<sequence>MGYIIYSHWDKVPIYRENYKKVVHFRKLSRTTHFFSDQF</sequence>
<dbReference type="EMBL" id="AQHR01000054">
    <property type="protein sequence ID" value="EON77517.1"/>
    <property type="molecule type" value="Genomic_DNA"/>
</dbReference>
<protein>
    <submittedName>
        <fullName evidence="1">Uncharacterized protein</fullName>
    </submittedName>
</protein>
<evidence type="ECO:0000313" key="1">
    <source>
        <dbReference type="EMBL" id="EON77517.1"/>
    </source>
</evidence>
<comment type="caution">
    <text evidence="1">The sequence shown here is derived from an EMBL/GenBank/DDBJ whole genome shotgun (WGS) entry which is preliminary data.</text>
</comment>